<proteinExistence type="predicted"/>
<feature type="transmembrane region" description="Helical" evidence="2">
    <location>
        <begin position="72"/>
        <end position="89"/>
    </location>
</feature>
<evidence type="ECO:0000313" key="4">
    <source>
        <dbReference type="Proteomes" id="UP001163981"/>
    </source>
</evidence>
<feature type="compositionally biased region" description="Polar residues" evidence="1">
    <location>
        <begin position="38"/>
        <end position="47"/>
    </location>
</feature>
<feature type="region of interest" description="Disordered" evidence="1">
    <location>
        <begin position="30"/>
        <end position="62"/>
    </location>
</feature>
<evidence type="ECO:0000256" key="1">
    <source>
        <dbReference type="SAM" id="MobiDB-lite"/>
    </source>
</evidence>
<accession>A0ABY6NM02</accession>
<gene>
    <name evidence="3" type="ORF">JRG66_07720</name>
</gene>
<evidence type="ECO:0000313" key="3">
    <source>
        <dbReference type="EMBL" id="UZH53905.1"/>
    </source>
</evidence>
<keyword evidence="2" id="KW-0812">Transmembrane</keyword>
<protein>
    <submittedName>
        <fullName evidence="3">Uncharacterized protein</fullName>
    </submittedName>
</protein>
<keyword evidence="4" id="KW-1185">Reference proteome</keyword>
<keyword evidence="2" id="KW-0472">Membrane</keyword>
<organism evidence="3 4">
    <name type="scientific">Salinimicrobium tongyeongense</name>
    <dbReference type="NCBI Taxonomy" id="2809707"/>
    <lineage>
        <taxon>Bacteria</taxon>
        <taxon>Pseudomonadati</taxon>
        <taxon>Bacteroidota</taxon>
        <taxon>Flavobacteriia</taxon>
        <taxon>Flavobacteriales</taxon>
        <taxon>Flavobacteriaceae</taxon>
        <taxon>Salinimicrobium</taxon>
    </lineage>
</organism>
<keyword evidence="2" id="KW-1133">Transmembrane helix</keyword>
<dbReference type="EMBL" id="CP069620">
    <property type="protein sequence ID" value="UZH53905.1"/>
    <property type="molecule type" value="Genomic_DNA"/>
</dbReference>
<reference evidence="3" key="1">
    <citation type="submission" date="2021-02" db="EMBL/GenBank/DDBJ databases">
        <title>Salinimicrobium sp. nov. isolated from seawater in Tongyeong, Republic of Korea.</title>
        <authorList>
            <person name="Lee S.-J."/>
        </authorList>
    </citation>
    <scope>NUCLEOTIDE SEQUENCE</scope>
    <source>
        <strain evidence="3">HN-2-9-2</strain>
    </source>
</reference>
<dbReference type="Proteomes" id="UP001163981">
    <property type="component" value="Chromosome"/>
</dbReference>
<name>A0ABY6NM02_9FLAO</name>
<sequence length="103" mass="11425">MGKRGKYQILLILFSTLSFGFYPNAIYAQESHPPPPMMQSTQDTTDNGCGETDDESGTPPPPPGFCLPINDYLLPLFLSGVALGAFQLFRLKKKEEELKNLTE</sequence>
<dbReference type="RefSeq" id="WP_265162201.1">
    <property type="nucleotide sequence ID" value="NZ_CP069620.1"/>
</dbReference>
<evidence type="ECO:0000256" key="2">
    <source>
        <dbReference type="SAM" id="Phobius"/>
    </source>
</evidence>